<evidence type="ECO:0000313" key="10">
    <source>
        <dbReference type="Proteomes" id="UP000608071"/>
    </source>
</evidence>
<feature type="transmembrane region" description="Helical" evidence="7">
    <location>
        <begin position="336"/>
        <end position="359"/>
    </location>
</feature>
<dbReference type="PANTHER" id="PTHR33406:SF6">
    <property type="entry name" value="MEMBRANE PROTEIN YDGH-RELATED"/>
    <property type="match status" value="1"/>
</dbReference>
<dbReference type="Gene3D" id="1.20.1640.10">
    <property type="entry name" value="Multidrug efflux transporter AcrB transmembrane domain"/>
    <property type="match status" value="2"/>
</dbReference>
<protein>
    <submittedName>
        <fullName evidence="9">MMPL family transporter</fullName>
    </submittedName>
</protein>
<accession>A0ABR8SZY6</accession>
<dbReference type="PROSITE" id="PS50156">
    <property type="entry name" value="SSD"/>
    <property type="match status" value="2"/>
</dbReference>
<feature type="transmembrane region" description="Helical" evidence="7">
    <location>
        <begin position="202"/>
        <end position="220"/>
    </location>
</feature>
<dbReference type="Pfam" id="PF03176">
    <property type="entry name" value="MMPL"/>
    <property type="match status" value="2"/>
</dbReference>
<comment type="similarity">
    <text evidence="2">Belongs to the resistance-nodulation-cell division (RND) (TC 2.A.6) family. MmpL subfamily.</text>
</comment>
<keyword evidence="10" id="KW-1185">Reference proteome</keyword>
<keyword evidence="5 7" id="KW-1133">Transmembrane helix</keyword>
<proteinExistence type="inferred from homology"/>
<evidence type="ECO:0000256" key="1">
    <source>
        <dbReference type="ARBA" id="ARBA00004651"/>
    </source>
</evidence>
<dbReference type="InterPro" id="IPR050545">
    <property type="entry name" value="Mycobact_MmpL"/>
</dbReference>
<evidence type="ECO:0000256" key="7">
    <source>
        <dbReference type="SAM" id="Phobius"/>
    </source>
</evidence>
<keyword evidence="3" id="KW-1003">Cell membrane</keyword>
<feature type="transmembrane region" description="Helical" evidence="7">
    <location>
        <begin position="620"/>
        <end position="639"/>
    </location>
</feature>
<evidence type="ECO:0000313" key="9">
    <source>
        <dbReference type="EMBL" id="MBD7969082.1"/>
    </source>
</evidence>
<reference evidence="9 10" key="1">
    <citation type="submission" date="2020-08" db="EMBL/GenBank/DDBJ databases">
        <title>A Genomic Blueprint of the Chicken Gut Microbiome.</title>
        <authorList>
            <person name="Gilroy R."/>
            <person name="Ravi A."/>
            <person name="Getino M."/>
            <person name="Pursley I."/>
            <person name="Horton D.L."/>
            <person name="Alikhan N.-F."/>
            <person name="Baker D."/>
            <person name="Gharbi K."/>
            <person name="Hall N."/>
            <person name="Watson M."/>
            <person name="Adriaenssens E.M."/>
            <person name="Foster-Nyarko E."/>
            <person name="Jarju S."/>
            <person name="Secka A."/>
            <person name="Antonio M."/>
            <person name="Oren A."/>
            <person name="Chaudhuri R."/>
            <person name="La Ragione R.M."/>
            <person name="Hildebrand F."/>
            <person name="Pallen M.J."/>
        </authorList>
    </citation>
    <scope>NUCLEOTIDE SEQUENCE [LARGE SCALE GENOMIC DNA]</scope>
    <source>
        <strain evidence="9 10">Sa2BVA9</strain>
    </source>
</reference>
<evidence type="ECO:0000256" key="4">
    <source>
        <dbReference type="ARBA" id="ARBA00022692"/>
    </source>
</evidence>
<dbReference type="Proteomes" id="UP000608071">
    <property type="component" value="Unassembled WGS sequence"/>
</dbReference>
<evidence type="ECO:0000256" key="3">
    <source>
        <dbReference type="ARBA" id="ARBA00022475"/>
    </source>
</evidence>
<feature type="transmembrane region" description="Helical" evidence="7">
    <location>
        <begin position="587"/>
        <end position="608"/>
    </location>
</feature>
<evidence type="ECO:0000256" key="2">
    <source>
        <dbReference type="ARBA" id="ARBA00010157"/>
    </source>
</evidence>
<feature type="transmembrane region" description="Helical" evidence="7">
    <location>
        <begin position="563"/>
        <end position="580"/>
    </location>
</feature>
<gene>
    <name evidence="9" type="ORF">H9647_13475</name>
</gene>
<comment type="subcellular location">
    <subcellularLocation>
        <location evidence="1">Cell membrane</location>
        <topology evidence="1">Multi-pass membrane protein</topology>
    </subcellularLocation>
</comment>
<comment type="caution">
    <text evidence="9">The sequence shown here is derived from an EMBL/GenBank/DDBJ whole genome shotgun (WGS) entry which is preliminary data.</text>
</comment>
<dbReference type="RefSeq" id="WP_191800729.1">
    <property type="nucleotide sequence ID" value="NZ_JACSQL010000005.1"/>
</dbReference>
<keyword evidence="4 7" id="KW-0812">Transmembrane</keyword>
<feature type="transmembrane region" description="Helical" evidence="7">
    <location>
        <begin position="300"/>
        <end position="324"/>
    </location>
</feature>
<dbReference type="InterPro" id="IPR000731">
    <property type="entry name" value="SSD"/>
</dbReference>
<dbReference type="EMBL" id="JACSQL010000005">
    <property type="protein sequence ID" value="MBD7969082.1"/>
    <property type="molecule type" value="Genomic_DNA"/>
</dbReference>
<feature type="transmembrane region" description="Helical" evidence="7">
    <location>
        <begin position="227"/>
        <end position="248"/>
    </location>
</feature>
<feature type="transmembrane region" description="Helical" evidence="7">
    <location>
        <begin position="20"/>
        <end position="40"/>
    </location>
</feature>
<dbReference type="PANTHER" id="PTHR33406">
    <property type="entry name" value="MEMBRANE PROTEIN MJ1562-RELATED"/>
    <property type="match status" value="1"/>
</dbReference>
<feature type="transmembrane region" description="Helical" evidence="7">
    <location>
        <begin position="405"/>
        <end position="425"/>
    </location>
</feature>
<evidence type="ECO:0000259" key="8">
    <source>
        <dbReference type="PROSITE" id="PS50156"/>
    </source>
</evidence>
<keyword evidence="6 7" id="KW-0472">Membrane</keyword>
<evidence type="ECO:0000256" key="5">
    <source>
        <dbReference type="ARBA" id="ARBA00022989"/>
    </source>
</evidence>
<dbReference type="InterPro" id="IPR004869">
    <property type="entry name" value="MMPL_dom"/>
</dbReference>
<organism evidence="9 10">
    <name type="scientific">Paenibacillus gallinarum</name>
    <dbReference type="NCBI Taxonomy" id="2762232"/>
    <lineage>
        <taxon>Bacteria</taxon>
        <taxon>Bacillati</taxon>
        <taxon>Bacillota</taxon>
        <taxon>Bacilli</taxon>
        <taxon>Bacillales</taxon>
        <taxon>Paenibacillaceae</taxon>
        <taxon>Paenibacillus</taxon>
    </lineage>
</organism>
<feature type="domain" description="SSD" evidence="8">
    <location>
        <begin position="225"/>
        <end position="357"/>
    </location>
</feature>
<feature type="transmembrane region" description="Helical" evidence="7">
    <location>
        <begin position="260"/>
        <end position="279"/>
    </location>
</feature>
<evidence type="ECO:0000256" key="6">
    <source>
        <dbReference type="ARBA" id="ARBA00023136"/>
    </source>
</evidence>
<sequence length="743" mass="80607">MQEKEPGGYGKWVAGKKTKWITVLVWVILAVVLNLIWPAVGEQENNNAANLKENEPSVIAQMVADREFPNDSGIPALIVIHKESGLGTEDLTKLQELTLQLEENPVPHQTAVIPLHKLPPPALSAQLSEDGSTLVLPVFFEDEADAEELGQGLDGIKSSMTSIFGTNPFDAEIDSGDELSARVTGPAGISVDATGLFENADVSLLIGTVLLVLIFLLLIYRSPLLAVIPIVAVGFAYIVTSPILGFLAKQGVITVDSQSISIMTVLLFGAGTDYCLFMISKFRQILWNEEDKRKALFQAITSSSGAIAMSGFTVVISLFALLLAEYGAYERFAVPFSLSILIMFIASLTLVPAFLAIFGRASFYPFVPRTAEMQAERARKKGKPVPAPRKKKESWIGNVVTKRPWTVIVSTIVVLGILASFSPQIKYTYDLLSSFPEDVPSREGFTVIGEQFSEGELAPVQLMLDTEGKDTDVKSRLEALDYVSIVSEPEEGSVNSDILAYQVELAMNPYSIEAMHHIPDLRSEAETALESAGVDASGDKVWISGQTATQYDTELAGKHDSRLIIPVVVGLISLLLLLYLRSLVAMVYLVATVILSYFSALGLGWLIIHYGLGADAIQGAIPLYSFVFLVALGEDYNIFMISSIWQKSKTMPLKQAIKEGVGETSSVITSAGLILAGTFAVLATLPIQVLVQFGIITAIGVLLDTFIVRPFLVPSITMVLGEVAFWPGKRKVAAKEEQVQTFH</sequence>
<name>A0ABR8SZY6_9BACL</name>
<feature type="domain" description="SSD" evidence="8">
    <location>
        <begin position="590"/>
        <end position="718"/>
    </location>
</feature>
<dbReference type="SUPFAM" id="SSF82866">
    <property type="entry name" value="Multidrug efflux transporter AcrB transmembrane domain"/>
    <property type="match status" value="2"/>
</dbReference>